<dbReference type="Proteomes" id="UP000499080">
    <property type="component" value="Unassembled WGS sequence"/>
</dbReference>
<organism evidence="1 2">
    <name type="scientific">Araneus ventricosus</name>
    <name type="common">Orbweaver spider</name>
    <name type="synonym">Epeira ventricosa</name>
    <dbReference type="NCBI Taxonomy" id="182803"/>
    <lineage>
        <taxon>Eukaryota</taxon>
        <taxon>Metazoa</taxon>
        <taxon>Ecdysozoa</taxon>
        <taxon>Arthropoda</taxon>
        <taxon>Chelicerata</taxon>
        <taxon>Arachnida</taxon>
        <taxon>Araneae</taxon>
        <taxon>Araneomorphae</taxon>
        <taxon>Entelegynae</taxon>
        <taxon>Araneoidea</taxon>
        <taxon>Araneidae</taxon>
        <taxon>Araneus</taxon>
    </lineage>
</organism>
<reference evidence="1 2" key="1">
    <citation type="journal article" date="2019" name="Sci. Rep.">
        <title>Orb-weaving spider Araneus ventricosus genome elucidates the spidroin gene catalogue.</title>
        <authorList>
            <person name="Kono N."/>
            <person name="Nakamura H."/>
            <person name="Ohtoshi R."/>
            <person name="Moran D.A.P."/>
            <person name="Shinohara A."/>
            <person name="Yoshida Y."/>
            <person name="Fujiwara M."/>
            <person name="Mori M."/>
            <person name="Tomita M."/>
            <person name="Arakawa K."/>
        </authorList>
    </citation>
    <scope>NUCLEOTIDE SEQUENCE [LARGE SCALE GENOMIC DNA]</scope>
</reference>
<dbReference type="AlphaFoldDB" id="A0A4Y2JN71"/>
<evidence type="ECO:0000313" key="2">
    <source>
        <dbReference type="Proteomes" id="UP000499080"/>
    </source>
</evidence>
<accession>A0A4Y2JN71</accession>
<protein>
    <submittedName>
        <fullName evidence="1">Uncharacterized protein</fullName>
    </submittedName>
</protein>
<keyword evidence="2" id="KW-1185">Reference proteome</keyword>
<name>A0A4Y2JN71_ARAVE</name>
<dbReference type="OrthoDB" id="6469689at2759"/>
<sequence length="98" mass="10745">MARSSARVFKKRKGSFNKGKCQEANESQNTFSENSSECAKLSTGKLNLSSSEKKLVNMNVSYSRDNSSGFRNGIVGINILACVFFEAVKCLNCEKSGF</sequence>
<evidence type="ECO:0000313" key="1">
    <source>
        <dbReference type="EMBL" id="GBM90889.1"/>
    </source>
</evidence>
<comment type="caution">
    <text evidence="1">The sequence shown here is derived from an EMBL/GenBank/DDBJ whole genome shotgun (WGS) entry which is preliminary data.</text>
</comment>
<dbReference type="EMBL" id="BGPR01003660">
    <property type="protein sequence ID" value="GBM90889.1"/>
    <property type="molecule type" value="Genomic_DNA"/>
</dbReference>
<proteinExistence type="predicted"/>
<gene>
    <name evidence="1" type="ORF">AVEN_46380_1</name>
</gene>